<feature type="region of interest" description="Disordered" evidence="1">
    <location>
        <begin position="1"/>
        <end position="40"/>
    </location>
</feature>
<evidence type="ECO:0000313" key="2">
    <source>
        <dbReference type="EMBL" id="SCG67414.1"/>
    </source>
</evidence>
<dbReference type="EMBL" id="LT607753">
    <property type="protein sequence ID" value="SCG67414.1"/>
    <property type="molecule type" value="Genomic_DNA"/>
</dbReference>
<sequence>MKVVPFTYEGSARPGVTRQGRAGTAPQDRPHPVGEQAGQPWVAYRHPDGVVVYVAQARKLGTGPALTALPFSVAQLAALTGDERFHLRKDRTPWGRPHRVLRCGRPGDRVGQGLL</sequence>
<reference evidence="3" key="1">
    <citation type="submission" date="2016-06" db="EMBL/GenBank/DDBJ databases">
        <authorList>
            <person name="Varghese N."/>
            <person name="Submissions Spin"/>
        </authorList>
    </citation>
    <scope>NUCLEOTIDE SEQUENCE [LARGE SCALE GENOMIC DNA]</scope>
    <source>
        <strain evidence="3">DSM 45161</strain>
    </source>
</reference>
<dbReference type="Proteomes" id="UP000198215">
    <property type="component" value="Chromosome I"/>
</dbReference>
<name>A0A1C5J9Y1_9ACTN</name>
<accession>A0A1C5J9Y1</accession>
<keyword evidence="3" id="KW-1185">Reference proteome</keyword>
<feature type="region of interest" description="Disordered" evidence="1">
    <location>
        <begin position="94"/>
        <end position="115"/>
    </location>
</feature>
<gene>
    <name evidence="2" type="ORF">GA0070614_4238</name>
</gene>
<evidence type="ECO:0000313" key="3">
    <source>
        <dbReference type="Proteomes" id="UP000198215"/>
    </source>
</evidence>
<evidence type="ECO:0000256" key="1">
    <source>
        <dbReference type="SAM" id="MobiDB-lite"/>
    </source>
</evidence>
<proteinExistence type="predicted"/>
<dbReference type="OrthoDB" id="3821205at2"/>
<dbReference type="AlphaFoldDB" id="A0A1C5J9Y1"/>
<protein>
    <submittedName>
        <fullName evidence="2">Uncharacterized protein</fullName>
    </submittedName>
</protein>
<organism evidence="2 3">
    <name type="scientific">Micromonospora coxensis</name>
    <dbReference type="NCBI Taxonomy" id="356852"/>
    <lineage>
        <taxon>Bacteria</taxon>
        <taxon>Bacillati</taxon>
        <taxon>Actinomycetota</taxon>
        <taxon>Actinomycetes</taxon>
        <taxon>Micromonosporales</taxon>
        <taxon>Micromonosporaceae</taxon>
        <taxon>Micromonospora</taxon>
    </lineage>
</organism>